<name>A0A1I2HZU5_9BACT</name>
<dbReference type="Proteomes" id="UP000199400">
    <property type="component" value="Unassembled WGS sequence"/>
</dbReference>
<protein>
    <submittedName>
        <fullName evidence="2">Uncharacterized protein</fullName>
    </submittedName>
</protein>
<dbReference type="EMBL" id="FOMX01000049">
    <property type="protein sequence ID" value="SFF34106.1"/>
    <property type="molecule type" value="Genomic_DNA"/>
</dbReference>
<sequence length="65" mass="6860">MKKRTLMAFMIGVCFAAFGAPRASAVTCEQKCGTAYAACLAAGNSWQICQNDRGECLYDCKVAGG</sequence>
<keyword evidence="3" id="KW-1185">Reference proteome</keyword>
<organism evidence="2 3">
    <name type="scientific">Nannocystis exedens</name>
    <dbReference type="NCBI Taxonomy" id="54"/>
    <lineage>
        <taxon>Bacteria</taxon>
        <taxon>Pseudomonadati</taxon>
        <taxon>Myxococcota</taxon>
        <taxon>Polyangia</taxon>
        <taxon>Nannocystales</taxon>
        <taxon>Nannocystaceae</taxon>
        <taxon>Nannocystis</taxon>
    </lineage>
</organism>
<reference evidence="3" key="1">
    <citation type="submission" date="2016-10" db="EMBL/GenBank/DDBJ databases">
        <authorList>
            <person name="Varghese N."/>
            <person name="Submissions S."/>
        </authorList>
    </citation>
    <scope>NUCLEOTIDE SEQUENCE [LARGE SCALE GENOMIC DNA]</scope>
    <source>
        <strain evidence="3">ATCC 25963</strain>
    </source>
</reference>
<evidence type="ECO:0000313" key="2">
    <source>
        <dbReference type="EMBL" id="SFF34106.1"/>
    </source>
</evidence>
<proteinExistence type="predicted"/>
<feature type="chain" id="PRO_5011583549" evidence="1">
    <location>
        <begin position="26"/>
        <end position="65"/>
    </location>
</feature>
<accession>A0A1I2HZU5</accession>
<evidence type="ECO:0000313" key="3">
    <source>
        <dbReference type="Proteomes" id="UP000199400"/>
    </source>
</evidence>
<feature type="signal peptide" evidence="1">
    <location>
        <begin position="1"/>
        <end position="25"/>
    </location>
</feature>
<keyword evidence="1" id="KW-0732">Signal</keyword>
<gene>
    <name evidence="2" type="ORF">SAMN02745121_08263</name>
</gene>
<dbReference type="RefSeq" id="WP_143141396.1">
    <property type="nucleotide sequence ID" value="NZ_FOMX01000049.1"/>
</dbReference>
<dbReference type="AlphaFoldDB" id="A0A1I2HZU5"/>
<evidence type="ECO:0000256" key="1">
    <source>
        <dbReference type="SAM" id="SignalP"/>
    </source>
</evidence>